<dbReference type="AlphaFoldDB" id="A0A1T4YKH3"/>
<dbReference type="OrthoDB" id="122674at2"/>
<accession>A0A1T4YKH3</accession>
<proteinExistence type="predicted"/>
<dbReference type="Proteomes" id="UP000190774">
    <property type="component" value="Unassembled WGS sequence"/>
</dbReference>
<name>A0A1T4YKH3_9BACT</name>
<organism evidence="1 2">
    <name type="scientific">Prosthecobacter debontii</name>
    <dbReference type="NCBI Taxonomy" id="48467"/>
    <lineage>
        <taxon>Bacteria</taxon>
        <taxon>Pseudomonadati</taxon>
        <taxon>Verrucomicrobiota</taxon>
        <taxon>Verrucomicrobiia</taxon>
        <taxon>Verrucomicrobiales</taxon>
        <taxon>Verrucomicrobiaceae</taxon>
        <taxon>Prosthecobacter</taxon>
    </lineage>
</organism>
<dbReference type="RefSeq" id="WP_078814753.1">
    <property type="nucleotide sequence ID" value="NZ_FUYE01000013.1"/>
</dbReference>
<keyword evidence="2" id="KW-1185">Reference proteome</keyword>
<evidence type="ECO:0008006" key="3">
    <source>
        <dbReference type="Google" id="ProtNLM"/>
    </source>
</evidence>
<gene>
    <name evidence="1" type="ORF">SAMN02745166_03575</name>
</gene>
<reference evidence="2" key="1">
    <citation type="submission" date="2017-02" db="EMBL/GenBank/DDBJ databases">
        <authorList>
            <person name="Varghese N."/>
            <person name="Submissions S."/>
        </authorList>
    </citation>
    <scope>NUCLEOTIDE SEQUENCE [LARGE SCALE GENOMIC DNA]</scope>
    <source>
        <strain evidence="2">ATCC 700200</strain>
    </source>
</reference>
<dbReference type="EMBL" id="FUYE01000013">
    <property type="protein sequence ID" value="SKB02200.1"/>
    <property type="molecule type" value="Genomic_DNA"/>
</dbReference>
<sequence length="81" mass="8730">MRLTVNLESDLYALAKSLAKAEDCTISTAINRLLRRSLPGGKTPKAKADSPGVRNGFQISRGAAIITPEMVKQLEAEDDES</sequence>
<dbReference type="STRING" id="48467.SAMN02745166_03575"/>
<evidence type="ECO:0000313" key="2">
    <source>
        <dbReference type="Proteomes" id="UP000190774"/>
    </source>
</evidence>
<protein>
    <recommendedName>
        <fullName evidence="3">Antitoxin</fullName>
    </recommendedName>
</protein>
<evidence type="ECO:0000313" key="1">
    <source>
        <dbReference type="EMBL" id="SKB02200.1"/>
    </source>
</evidence>